<comment type="similarity">
    <text evidence="1 10">Belongs to the class-I aminoacyl-tRNA synthetase family.</text>
</comment>
<evidence type="ECO:0000256" key="10">
    <source>
        <dbReference type="RuleBase" id="RU363036"/>
    </source>
</evidence>
<dbReference type="AlphaFoldDB" id="Q475Q0"/>
<organism evidence="11">
    <name type="scientific">Cupriavidus pinatubonensis (strain JMP 134 / LMG 1197)</name>
    <name type="common">Cupriavidus necator (strain JMP 134)</name>
    <dbReference type="NCBI Taxonomy" id="264198"/>
    <lineage>
        <taxon>Bacteria</taxon>
        <taxon>Pseudomonadati</taxon>
        <taxon>Pseudomonadota</taxon>
        <taxon>Betaproteobacteria</taxon>
        <taxon>Burkholderiales</taxon>
        <taxon>Burkholderiaceae</taxon>
        <taxon>Cupriavidus</taxon>
    </lineage>
</organism>
<evidence type="ECO:0000256" key="1">
    <source>
        <dbReference type="ARBA" id="ARBA00005594"/>
    </source>
</evidence>
<keyword evidence="6 10" id="KW-0648">Protein biosynthesis</keyword>
<dbReference type="PANTHER" id="PTHR43766">
    <property type="entry name" value="TRYPTOPHAN--TRNA LIGASE, MITOCHONDRIAL"/>
    <property type="match status" value="1"/>
</dbReference>
<dbReference type="InterPro" id="IPR050203">
    <property type="entry name" value="Trp-tRNA_synthetase"/>
</dbReference>
<evidence type="ECO:0000256" key="4">
    <source>
        <dbReference type="ARBA" id="ARBA00022741"/>
    </source>
</evidence>
<dbReference type="InterPro" id="IPR002305">
    <property type="entry name" value="aa-tRNA-synth_Ic"/>
</dbReference>
<dbReference type="Pfam" id="PF00579">
    <property type="entry name" value="tRNA-synt_1b"/>
    <property type="match status" value="1"/>
</dbReference>
<dbReference type="GO" id="GO:0005524">
    <property type="term" value="F:ATP binding"/>
    <property type="evidence" value="ECO:0007669"/>
    <property type="project" value="UniProtKB-KW"/>
</dbReference>
<evidence type="ECO:0000256" key="6">
    <source>
        <dbReference type="ARBA" id="ARBA00022917"/>
    </source>
</evidence>
<dbReference type="PROSITE" id="PS00178">
    <property type="entry name" value="AA_TRNA_LIGASE_I"/>
    <property type="match status" value="1"/>
</dbReference>
<evidence type="ECO:0000256" key="8">
    <source>
        <dbReference type="ARBA" id="ARBA00049929"/>
    </source>
</evidence>
<dbReference type="STRING" id="264198.Reut_A0501"/>
<proteinExistence type="inferred from homology"/>
<accession>Q475Q0</accession>
<dbReference type="FunFam" id="1.10.240.10:FF:000005">
    <property type="entry name" value="Tryptophan--tRNA ligase"/>
    <property type="match status" value="1"/>
</dbReference>
<dbReference type="NCBIfam" id="TIGR00233">
    <property type="entry name" value="trpS"/>
    <property type="match status" value="1"/>
</dbReference>
<protein>
    <recommendedName>
        <fullName evidence="2 9">Tryptophan--tRNA ligase</fullName>
        <ecNumber evidence="2 9">6.1.1.2</ecNumber>
    </recommendedName>
</protein>
<dbReference type="PRINTS" id="PR01039">
    <property type="entry name" value="TRNASYNTHTRP"/>
</dbReference>
<dbReference type="PANTHER" id="PTHR43766:SF1">
    <property type="entry name" value="TRYPTOPHAN--TRNA LIGASE, MITOCHONDRIAL"/>
    <property type="match status" value="1"/>
</dbReference>
<evidence type="ECO:0000256" key="3">
    <source>
        <dbReference type="ARBA" id="ARBA00022598"/>
    </source>
</evidence>
<dbReference type="Gene3D" id="1.10.240.10">
    <property type="entry name" value="Tyrosyl-Transfer RNA Synthetase"/>
    <property type="match status" value="1"/>
</dbReference>
<keyword evidence="5 10" id="KW-0067">ATP-binding</keyword>
<dbReference type="InterPro" id="IPR014729">
    <property type="entry name" value="Rossmann-like_a/b/a_fold"/>
</dbReference>
<keyword evidence="7 10" id="KW-0030">Aminoacyl-tRNA synthetase</keyword>
<evidence type="ECO:0000313" key="11">
    <source>
        <dbReference type="EMBL" id="AAZ59883.1"/>
    </source>
</evidence>
<keyword evidence="4 10" id="KW-0547">Nucleotide-binding</keyword>
<dbReference type="FunFam" id="3.40.50.620:FF:000094">
    <property type="entry name" value="Tryptophan--tRNA ligase"/>
    <property type="match status" value="1"/>
</dbReference>
<dbReference type="InterPro" id="IPR002306">
    <property type="entry name" value="Trp-tRNA-ligase"/>
</dbReference>
<dbReference type="HOGENOM" id="CLU_029244_0_1_4"/>
<dbReference type="eggNOG" id="COG0180">
    <property type="taxonomic scope" value="Bacteria"/>
</dbReference>
<dbReference type="GO" id="GO:0005829">
    <property type="term" value="C:cytosol"/>
    <property type="evidence" value="ECO:0007669"/>
    <property type="project" value="TreeGrafter"/>
</dbReference>
<comment type="catalytic activity">
    <reaction evidence="8">
        <text>tRNA(Trp) + L-tryptophan + ATP = L-tryptophyl-tRNA(Trp) + AMP + diphosphate + H(+)</text>
        <dbReference type="Rhea" id="RHEA:24080"/>
        <dbReference type="Rhea" id="RHEA-COMP:9671"/>
        <dbReference type="Rhea" id="RHEA-COMP:9705"/>
        <dbReference type="ChEBI" id="CHEBI:15378"/>
        <dbReference type="ChEBI" id="CHEBI:30616"/>
        <dbReference type="ChEBI" id="CHEBI:33019"/>
        <dbReference type="ChEBI" id="CHEBI:57912"/>
        <dbReference type="ChEBI" id="CHEBI:78442"/>
        <dbReference type="ChEBI" id="CHEBI:78535"/>
        <dbReference type="ChEBI" id="CHEBI:456215"/>
        <dbReference type="EC" id="6.1.1.2"/>
    </reaction>
</comment>
<keyword evidence="3 10" id="KW-0436">Ligase</keyword>
<gene>
    <name evidence="11" type="ordered locus">Reut_A0501</name>
</gene>
<dbReference type="KEGG" id="reu:Reut_A0501"/>
<dbReference type="CDD" id="cd00806">
    <property type="entry name" value="TrpRS_core"/>
    <property type="match status" value="1"/>
</dbReference>
<evidence type="ECO:0000256" key="7">
    <source>
        <dbReference type="ARBA" id="ARBA00023146"/>
    </source>
</evidence>
<dbReference type="EC" id="6.1.1.2" evidence="2 9"/>
<reference evidence="11" key="1">
    <citation type="submission" date="2005-08" db="EMBL/GenBank/DDBJ databases">
        <title>Complete sequence of Chromosome1 of Ralstonia eutropha JMP134.</title>
        <authorList>
            <person name="Copeland A."/>
            <person name="Lucas S."/>
            <person name="Lapidus A."/>
            <person name="Barry K."/>
            <person name="Detter J.C."/>
            <person name="Glavina T."/>
            <person name="Hammon N."/>
            <person name="Israni S."/>
            <person name="Pitluck S."/>
            <person name="Goltsman E."/>
            <person name="Martinez M."/>
            <person name="Schmutz J."/>
            <person name="Larimer F."/>
            <person name="Land M."/>
            <person name="Lykidis A."/>
            <person name="Richardson P."/>
        </authorList>
    </citation>
    <scope>NUCLEOTIDE SEQUENCE</scope>
    <source>
        <strain evidence="11">JMP134</strain>
    </source>
</reference>
<evidence type="ECO:0000256" key="5">
    <source>
        <dbReference type="ARBA" id="ARBA00022840"/>
    </source>
</evidence>
<name>Q475Q0_CUPPJ</name>
<dbReference type="InterPro" id="IPR001412">
    <property type="entry name" value="aa-tRNA-synth_I_CS"/>
</dbReference>
<dbReference type="GO" id="GO:0004830">
    <property type="term" value="F:tryptophan-tRNA ligase activity"/>
    <property type="evidence" value="ECO:0007669"/>
    <property type="project" value="UniProtKB-UniRule"/>
</dbReference>
<dbReference type="SUPFAM" id="SSF52374">
    <property type="entry name" value="Nucleotidylyl transferase"/>
    <property type="match status" value="1"/>
</dbReference>
<evidence type="ECO:0000256" key="2">
    <source>
        <dbReference type="ARBA" id="ARBA00013161"/>
    </source>
</evidence>
<dbReference type="EMBL" id="CP000090">
    <property type="protein sequence ID" value="AAZ59883.1"/>
    <property type="molecule type" value="Genomic_DNA"/>
</dbReference>
<evidence type="ECO:0000256" key="9">
    <source>
        <dbReference type="NCBIfam" id="TIGR00233"/>
    </source>
</evidence>
<dbReference type="GO" id="GO:0006436">
    <property type="term" value="P:tryptophanyl-tRNA aminoacylation"/>
    <property type="evidence" value="ECO:0007669"/>
    <property type="project" value="UniProtKB-UniRule"/>
</dbReference>
<dbReference type="Gene3D" id="3.40.50.620">
    <property type="entry name" value="HUPs"/>
    <property type="match status" value="1"/>
</dbReference>
<sequence>MHPTDRPPEGRTAYIPKFPRISAMTANTQTNKRPVILTGDRPTGPLHLGHYVGSLKTRVQLQDTHEQYLLLADTQAMTDNAHDPDKVRRNVLEVALDYLAVGIDPTKTTITVQSYLPALAELTLMYLNFVTVSRLERNPTIKEEIQARGFGRDIPAGFMCYPAAQAADITAFKADIVPVGEDQAPLIEQTNEIVRRINHQVGRDVLKECQALIPKFGRLPGVDGKAKMSKSQGNAIALGASPEQVKAAVHSMYTDPDHLKVSDPGKVEGNMVFTYLDAFDPNTEEVEELKAHYRRGGLGDMVLKRRVEGVLNELLGPIRERREQLAKDPDYVFDLLREGTNRAKAITQQTLDEVREALGMFSFGSR</sequence>